<reference evidence="1" key="1">
    <citation type="journal article" date="2014" name="Front. Microbiol.">
        <title>High frequency of phylogenetically diverse reductive dehalogenase-homologous genes in deep subseafloor sedimentary metagenomes.</title>
        <authorList>
            <person name="Kawai M."/>
            <person name="Futagami T."/>
            <person name="Toyoda A."/>
            <person name="Takaki Y."/>
            <person name="Nishi S."/>
            <person name="Hori S."/>
            <person name="Arai W."/>
            <person name="Tsubouchi T."/>
            <person name="Morono Y."/>
            <person name="Uchiyama I."/>
            <person name="Ito T."/>
            <person name="Fujiyama A."/>
            <person name="Inagaki F."/>
            <person name="Takami H."/>
        </authorList>
    </citation>
    <scope>NUCLEOTIDE SEQUENCE</scope>
    <source>
        <strain evidence="1">Expedition CK06-06</strain>
    </source>
</reference>
<proteinExistence type="predicted"/>
<organism evidence="1">
    <name type="scientific">marine sediment metagenome</name>
    <dbReference type="NCBI Taxonomy" id="412755"/>
    <lineage>
        <taxon>unclassified sequences</taxon>
        <taxon>metagenomes</taxon>
        <taxon>ecological metagenomes</taxon>
    </lineage>
</organism>
<comment type="caution">
    <text evidence="1">The sequence shown here is derived from an EMBL/GenBank/DDBJ whole genome shotgun (WGS) entry which is preliminary data.</text>
</comment>
<sequence>AAVINFDYLRPWGKATRPWGDDRLRIAGAEAVIETKDC</sequence>
<gene>
    <name evidence="1" type="ORF">S03H2_72967</name>
</gene>
<dbReference type="AlphaFoldDB" id="X1KZ82"/>
<feature type="non-terminal residue" evidence="1">
    <location>
        <position position="1"/>
    </location>
</feature>
<feature type="non-terminal residue" evidence="1">
    <location>
        <position position="38"/>
    </location>
</feature>
<name>X1KZ82_9ZZZZ</name>
<dbReference type="EMBL" id="BARU01049689">
    <property type="protein sequence ID" value="GAH95469.1"/>
    <property type="molecule type" value="Genomic_DNA"/>
</dbReference>
<protein>
    <submittedName>
        <fullName evidence="1">Uncharacterized protein</fullName>
    </submittedName>
</protein>
<accession>X1KZ82</accession>
<evidence type="ECO:0000313" key="1">
    <source>
        <dbReference type="EMBL" id="GAH95469.1"/>
    </source>
</evidence>